<keyword evidence="8" id="KW-1185">Reference proteome</keyword>
<dbReference type="Ensembl" id="ENSNBRT00000002793.1">
    <property type="protein sequence ID" value="ENSNBRP00000002698.1"/>
    <property type="gene ID" value="ENSNBRG00000002174.1"/>
</dbReference>
<evidence type="ECO:0000256" key="1">
    <source>
        <dbReference type="ARBA" id="ARBA00004496"/>
    </source>
</evidence>
<accession>A0A3Q4G8R9</accession>
<evidence type="ECO:0000256" key="5">
    <source>
        <dbReference type="ARBA" id="ARBA00022857"/>
    </source>
</evidence>
<evidence type="ECO:0000256" key="6">
    <source>
        <dbReference type="ARBA" id="ARBA00023002"/>
    </source>
</evidence>
<evidence type="ECO:0000313" key="7">
    <source>
        <dbReference type="Ensembl" id="ENSNBRP00000002698.1"/>
    </source>
</evidence>
<dbReference type="Proteomes" id="UP000261580">
    <property type="component" value="Unassembled WGS sequence"/>
</dbReference>
<evidence type="ECO:0000256" key="2">
    <source>
        <dbReference type="ARBA" id="ARBA00008758"/>
    </source>
</evidence>
<comment type="subcellular location">
    <subcellularLocation>
        <location evidence="1">Cytoplasm</location>
    </subcellularLocation>
</comment>
<evidence type="ECO:0000256" key="3">
    <source>
        <dbReference type="ARBA" id="ARBA00016432"/>
    </source>
</evidence>
<dbReference type="InterPro" id="IPR026759">
    <property type="entry name" value="P33MONOX"/>
</dbReference>
<dbReference type="Pfam" id="PF15302">
    <property type="entry name" value="P33MONOX"/>
    <property type="match status" value="1"/>
</dbReference>
<comment type="similarity">
    <text evidence="2">Belongs to the P33MONOX family.</text>
</comment>
<protein>
    <recommendedName>
        <fullName evidence="3">Putative monooxygenase p33MONOX</fullName>
    </recommendedName>
</protein>
<dbReference type="GO" id="GO:0005737">
    <property type="term" value="C:cytoplasm"/>
    <property type="evidence" value="ECO:0007669"/>
    <property type="project" value="UniProtKB-SubCell"/>
</dbReference>
<dbReference type="GeneTree" id="ENSGT00940000174372"/>
<keyword evidence="6" id="KW-0560">Oxidoreductase</keyword>
<reference evidence="7" key="1">
    <citation type="submission" date="2025-08" db="UniProtKB">
        <authorList>
            <consortium name="Ensembl"/>
        </authorList>
    </citation>
    <scope>IDENTIFICATION</scope>
</reference>
<proteinExistence type="inferred from homology"/>
<dbReference type="AlphaFoldDB" id="A0A3Q4G8R9"/>
<keyword evidence="5" id="KW-0521">NADP</keyword>
<dbReference type="GO" id="GO:0016491">
    <property type="term" value="F:oxidoreductase activity"/>
    <property type="evidence" value="ECO:0007669"/>
    <property type="project" value="UniProtKB-KW"/>
</dbReference>
<evidence type="ECO:0000256" key="4">
    <source>
        <dbReference type="ARBA" id="ARBA00022490"/>
    </source>
</evidence>
<dbReference type="PANTHER" id="PTHR28342:SF1">
    <property type="entry name" value="MONOOXYGENASE P33MONOX-RELATED"/>
    <property type="match status" value="1"/>
</dbReference>
<name>A0A3Q4G8R9_NEOBR</name>
<keyword evidence="4" id="KW-0963">Cytoplasm</keyword>
<dbReference type="PANTHER" id="PTHR28342">
    <property type="entry name" value="MONOOXYGENASE P33MONOX-RELATED"/>
    <property type="match status" value="1"/>
</dbReference>
<organism evidence="7 8">
    <name type="scientific">Neolamprologus brichardi</name>
    <name type="common">Fairy cichlid</name>
    <name type="synonym">Lamprologus brichardi</name>
    <dbReference type="NCBI Taxonomy" id="32507"/>
    <lineage>
        <taxon>Eukaryota</taxon>
        <taxon>Metazoa</taxon>
        <taxon>Chordata</taxon>
        <taxon>Craniata</taxon>
        <taxon>Vertebrata</taxon>
        <taxon>Euteleostomi</taxon>
        <taxon>Actinopterygii</taxon>
        <taxon>Neopterygii</taxon>
        <taxon>Teleostei</taxon>
        <taxon>Neoteleostei</taxon>
        <taxon>Acanthomorphata</taxon>
        <taxon>Ovalentaria</taxon>
        <taxon>Cichlomorphae</taxon>
        <taxon>Cichliformes</taxon>
        <taxon>Cichlidae</taxon>
        <taxon>African cichlids</taxon>
        <taxon>Pseudocrenilabrinae</taxon>
        <taxon>Lamprologini</taxon>
        <taxon>Neolamprologus</taxon>
    </lineage>
</organism>
<reference evidence="7" key="2">
    <citation type="submission" date="2025-09" db="UniProtKB">
        <authorList>
            <consortium name="Ensembl"/>
        </authorList>
    </citation>
    <scope>IDENTIFICATION</scope>
</reference>
<evidence type="ECO:0000313" key="8">
    <source>
        <dbReference type="Proteomes" id="UP000261580"/>
    </source>
</evidence>
<sequence length="156" mass="17395">MWTPGPRRLKMTGLQHQHHPLQVAPLPLPLTSPPCISPYSSPGLHCRNWFHLHPAPLFAAPETHSPNPSADMGGNEGGRERWHFLVLRSVVQKSFRARAGGGLLRISAGQNKIAVDDPAKLIPPKIEISYTEAMWQTSWPHKLKPWDMNVLTPPGF</sequence>